<keyword evidence="3" id="KW-1185">Reference proteome</keyword>
<proteinExistence type="predicted"/>
<evidence type="ECO:0000313" key="3">
    <source>
        <dbReference type="Proteomes" id="UP001597168"/>
    </source>
</evidence>
<name>A0ABW3R2X0_9PSEU</name>
<dbReference type="EMBL" id="JBHTLK010000236">
    <property type="protein sequence ID" value="MFD1151414.1"/>
    <property type="molecule type" value="Genomic_DNA"/>
</dbReference>
<evidence type="ECO:0000256" key="1">
    <source>
        <dbReference type="SAM" id="MobiDB-lite"/>
    </source>
</evidence>
<comment type="caution">
    <text evidence="2">The sequence shown here is derived from an EMBL/GenBank/DDBJ whole genome shotgun (WGS) entry which is preliminary data.</text>
</comment>
<accession>A0ABW3R2X0</accession>
<evidence type="ECO:0000313" key="2">
    <source>
        <dbReference type="EMBL" id="MFD1151414.1"/>
    </source>
</evidence>
<evidence type="ECO:0008006" key="4">
    <source>
        <dbReference type="Google" id="ProtNLM"/>
    </source>
</evidence>
<sequence>MLYLLLPNLTMQWSDIPATSTIKLARENGADLSRLPWQPSERPVTTTVIRWAMRHGVPCSTGLILHAGDFSVITHPEEIRQTHADAKRSREEFAASPAGQLTEHLTPGSAEQGRQLEAKVDESTAKALEKADRKLQESLAVKPDERVVAHWRALGGIVPTPA</sequence>
<gene>
    <name evidence="2" type="ORF">ACFQ3T_30150</name>
</gene>
<organism evidence="2 3">
    <name type="scientific">Saccharothrix hoggarensis</name>
    <dbReference type="NCBI Taxonomy" id="913853"/>
    <lineage>
        <taxon>Bacteria</taxon>
        <taxon>Bacillati</taxon>
        <taxon>Actinomycetota</taxon>
        <taxon>Actinomycetes</taxon>
        <taxon>Pseudonocardiales</taxon>
        <taxon>Pseudonocardiaceae</taxon>
        <taxon>Saccharothrix</taxon>
    </lineage>
</organism>
<dbReference type="RefSeq" id="WP_380728395.1">
    <property type="nucleotide sequence ID" value="NZ_JBHTLK010000236.1"/>
</dbReference>
<protein>
    <recommendedName>
        <fullName evidence="4">Lsr2 protein</fullName>
    </recommendedName>
</protein>
<dbReference type="Proteomes" id="UP001597168">
    <property type="component" value="Unassembled WGS sequence"/>
</dbReference>
<feature type="region of interest" description="Disordered" evidence="1">
    <location>
        <begin position="82"/>
        <end position="110"/>
    </location>
</feature>
<feature type="compositionally biased region" description="Basic and acidic residues" evidence="1">
    <location>
        <begin position="82"/>
        <end position="93"/>
    </location>
</feature>
<reference evidence="3" key="1">
    <citation type="journal article" date="2019" name="Int. J. Syst. Evol. Microbiol.">
        <title>The Global Catalogue of Microorganisms (GCM) 10K type strain sequencing project: providing services to taxonomists for standard genome sequencing and annotation.</title>
        <authorList>
            <consortium name="The Broad Institute Genomics Platform"/>
            <consortium name="The Broad Institute Genome Sequencing Center for Infectious Disease"/>
            <person name="Wu L."/>
            <person name="Ma J."/>
        </authorList>
    </citation>
    <scope>NUCLEOTIDE SEQUENCE [LARGE SCALE GENOMIC DNA]</scope>
    <source>
        <strain evidence="3">CCUG 60214</strain>
    </source>
</reference>